<dbReference type="PROSITE" id="PS51257">
    <property type="entry name" value="PROKAR_LIPOPROTEIN"/>
    <property type="match status" value="1"/>
</dbReference>
<proteinExistence type="predicted"/>
<reference evidence="2 3" key="1">
    <citation type="submission" date="2023-04" db="EMBL/GenBank/DDBJ databases">
        <title>Forest soil microbial communities from Buena Vista Peninsula, Colon Province, Panama.</title>
        <authorList>
            <person name="Bouskill N."/>
        </authorList>
    </citation>
    <scope>NUCLEOTIDE SEQUENCE [LARGE SCALE GENOMIC DNA]</scope>
    <source>
        <strain evidence="2 3">AC80</strain>
    </source>
</reference>
<dbReference type="InterPro" id="IPR006311">
    <property type="entry name" value="TAT_signal"/>
</dbReference>
<dbReference type="Gene3D" id="3.40.710.10">
    <property type="entry name" value="DD-peptidase/beta-lactamase superfamily"/>
    <property type="match status" value="1"/>
</dbReference>
<dbReference type="PROSITE" id="PS51318">
    <property type="entry name" value="TAT"/>
    <property type="match status" value="1"/>
</dbReference>
<sequence>MGQPTRRQVMLGVAAGAVAAGVAACVRNADMEDERLMGDISPLPVAMKSEFQQLTDAQKVRGCSVAAVTREGTAFADAWGVARDGRAMTPVSTLNIGSVSKTVTATAVLQLVAAGQLDLDADVNDILARSDVYGPASVRSPHHPDVPITVRHLITHLTPIDSPIEPGPYGYSYRVGPMADPAEMGRWLHDFLTPAPRGWTYTRDNFTKSVPGQAHLYSDIAYDLAGHLVQAVTGQYFADYCRDSVLRPAGMNRSDFNRDSLGESDRAHPHAWFDNGVKRGMWPDYRNLIPHDIPDDFTGHVEYAPYTSCLQADGGLRSNALDLARWARMWLGQGTIDGTEVLAKRWAVAALSDQVSAEILAASDAPLPMISQGFAWHRVKGDADGVWQHAGSEFGTASYVMLDTKRGVGAAVVCNTELALEGDPRVTMLHRLMDAAARQ</sequence>
<evidence type="ECO:0000313" key="2">
    <source>
        <dbReference type="EMBL" id="MDH6196005.1"/>
    </source>
</evidence>
<evidence type="ECO:0000259" key="1">
    <source>
        <dbReference type="Pfam" id="PF00144"/>
    </source>
</evidence>
<feature type="domain" description="Beta-lactamase-related" evidence="1">
    <location>
        <begin position="50"/>
        <end position="422"/>
    </location>
</feature>
<evidence type="ECO:0000313" key="3">
    <source>
        <dbReference type="Proteomes" id="UP001160130"/>
    </source>
</evidence>
<name>A0ABT6KZ96_9MYCO</name>
<dbReference type="InterPro" id="IPR012338">
    <property type="entry name" value="Beta-lactam/transpept-like"/>
</dbReference>
<dbReference type="EMBL" id="JARXVE010000003">
    <property type="protein sequence ID" value="MDH6196005.1"/>
    <property type="molecule type" value="Genomic_DNA"/>
</dbReference>
<dbReference type="InterPro" id="IPR050491">
    <property type="entry name" value="AmpC-like"/>
</dbReference>
<dbReference type="SUPFAM" id="SSF56601">
    <property type="entry name" value="beta-lactamase/transpeptidase-like"/>
    <property type="match status" value="1"/>
</dbReference>
<dbReference type="RefSeq" id="WP_280832598.1">
    <property type="nucleotide sequence ID" value="NZ_JARXVE010000003.1"/>
</dbReference>
<dbReference type="Proteomes" id="UP001160130">
    <property type="component" value="Unassembled WGS sequence"/>
</dbReference>
<accession>A0ABT6KZ96</accession>
<comment type="caution">
    <text evidence="2">The sequence shown here is derived from an EMBL/GenBank/DDBJ whole genome shotgun (WGS) entry which is preliminary data.</text>
</comment>
<protein>
    <submittedName>
        <fullName evidence="2">CubicO group peptidase (Beta-lactamase class C family)</fullName>
    </submittedName>
</protein>
<keyword evidence="3" id="KW-1185">Reference proteome</keyword>
<organism evidence="2 3">
    <name type="scientific">Mycolicibacterium frederiksbergense</name>
    <dbReference type="NCBI Taxonomy" id="117567"/>
    <lineage>
        <taxon>Bacteria</taxon>
        <taxon>Bacillati</taxon>
        <taxon>Actinomycetota</taxon>
        <taxon>Actinomycetes</taxon>
        <taxon>Mycobacteriales</taxon>
        <taxon>Mycobacteriaceae</taxon>
        <taxon>Mycolicibacterium</taxon>
    </lineage>
</organism>
<gene>
    <name evidence="2" type="ORF">M2272_002645</name>
</gene>
<dbReference type="PANTHER" id="PTHR46825">
    <property type="entry name" value="D-ALANYL-D-ALANINE-CARBOXYPEPTIDASE/ENDOPEPTIDASE AMPH"/>
    <property type="match status" value="1"/>
</dbReference>
<dbReference type="PANTHER" id="PTHR46825:SF9">
    <property type="entry name" value="BETA-LACTAMASE-RELATED DOMAIN-CONTAINING PROTEIN"/>
    <property type="match status" value="1"/>
</dbReference>
<dbReference type="InterPro" id="IPR001466">
    <property type="entry name" value="Beta-lactam-related"/>
</dbReference>
<dbReference type="Pfam" id="PF00144">
    <property type="entry name" value="Beta-lactamase"/>
    <property type="match status" value="1"/>
</dbReference>